<dbReference type="EMBL" id="CP101497">
    <property type="protein sequence ID" value="UTT61677.1"/>
    <property type="molecule type" value="Genomic_DNA"/>
</dbReference>
<dbReference type="NCBIfam" id="TIGR01764">
    <property type="entry name" value="excise"/>
    <property type="match status" value="1"/>
</dbReference>
<evidence type="ECO:0000313" key="3">
    <source>
        <dbReference type="Proteomes" id="UP001060039"/>
    </source>
</evidence>
<gene>
    <name evidence="2" type="ORF">NNL39_08255</name>
</gene>
<feature type="domain" description="Helix-turn-helix" evidence="1">
    <location>
        <begin position="12"/>
        <end position="63"/>
    </location>
</feature>
<proteinExistence type="predicted"/>
<dbReference type="InterPro" id="IPR010093">
    <property type="entry name" value="SinI_DNA-bd"/>
</dbReference>
<protein>
    <submittedName>
        <fullName evidence="2">Helix-turn-helix domain-containing protein</fullName>
    </submittedName>
</protein>
<dbReference type="Proteomes" id="UP001060039">
    <property type="component" value="Chromosome"/>
</dbReference>
<name>A0ABY5FTQ8_9MICO</name>
<sequence length="95" mass="10494">MTDAASSPLGHLLTLTDVAEVLRLTAAEVLELIRSGELPAFRLGSLGQWRIEQGALESFIATQYDEARRLAMWQEAQQADVTELFGSRRAHRPSA</sequence>
<keyword evidence="3" id="KW-1185">Reference proteome</keyword>
<organism evidence="2 3">
    <name type="scientific">Microcella humidisoli</name>
    <dbReference type="NCBI Taxonomy" id="2963406"/>
    <lineage>
        <taxon>Bacteria</taxon>
        <taxon>Bacillati</taxon>
        <taxon>Actinomycetota</taxon>
        <taxon>Actinomycetes</taxon>
        <taxon>Micrococcales</taxon>
        <taxon>Microbacteriaceae</taxon>
        <taxon>Microcella</taxon>
    </lineage>
</organism>
<accession>A0ABY5FTQ8</accession>
<dbReference type="RefSeq" id="WP_255158763.1">
    <property type="nucleotide sequence ID" value="NZ_CP101497.1"/>
</dbReference>
<reference evidence="2" key="1">
    <citation type="submission" date="2022-07" db="EMBL/GenBank/DDBJ databases">
        <title>Taxonomic analysis of Microcella humidisoli nov. sp., isolated from riverside soil.</title>
        <authorList>
            <person name="Molina K.M."/>
            <person name="Kim S.B."/>
        </authorList>
    </citation>
    <scope>NUCLEOTIDE SEQUENCE</scope>
    <source>
        <strain evidence="2">MMS21-STM10</strain>
    </source>
</reference>
<evidence type="ECO:0000259" key="1">
    <source>
        <dbReference type="Pfam" id="PF12728"/>
    </source>
</evidence>
<dbReference type="InterPro" id="IPR041657">
    <property type="entry name" value="HTH_17"/>
</dbReference>
<evidence type="ECO:0000313" key="2">
    <source>
        <dbReference type="EMBL" id="UTT61677.1"/>
    </source>
</evidence>
<dbReference type="Pfam" id="PF12728">
    <property type="entry name" value="HTH_17"/>
    <property type="match status" value="1"/>
</dbReference>